<proteinExistence type="predicted"/>
<sequence>MARLPPVKKVLRRLPTTPRALAPAARFAYRLRPRSAGFPLTAPTWPASVPREPKEDTLGAGYDTAWARRYPVRLARALVVDEVERPLLRLVARPKIEGADRIAAVAGPVVFAANHASHLDTPLVLTSLPDRFRHHTVVAAGADYFFDTRLKAHLAAFLIGAVPIDRHKVSRASAEQPARLLAEGWNLLIFPEGGRSPDGWGHAHRGGAAYLGTRTGRPVVPVYLQGTRKVLKRGATWPTPSSTRVIFGAPLHPADGESSRAFASRIERAIEVLADEADHGFWDARRRAAAGATTSLRGPEAISWRRSWALAEGRRKPRAPRSWPEL</sequence>
<dbReference type="PANTHER" id="PTHR10434:SF11">
    <property type="entry name" value="1-ACYL-SN-GLYCEROL-3-PHOSPHATE ACYLTRANSFERASE"/>
    <property type="match status" value="1"/>
</dbReference>
<evidence type="ECO:0000256" key="2">
    <source>
        <dbReference type="ARBA" id="ARBA00023315"/>
    </source>
</evidence>
<dbReference type="EC" id="2.3.1.51" evidence="4"/>
<dbReference type="GO" id="GO:0006654">
    <property type="term" value="P:phosphatidic acid biosynthetic process"/>
    <property type="evidence" value="ECO:0007669"/>
    <property type="project" value="TreeGrafter"/>
</dbReference>
<evidence type="ECO:0000256" key="1">
    <source>
        <dbReference type="ARBA" id="ARBA00022679"/>
    </source>
</evidence>
<name>A0A6J4IXK3_9ACTN</name>
<keyword evidence="2 4" id="KW-0012">Acyltransferase</keyword>
<dbReference type="SUPFAM" id="SSF69593">
    <property type="entry name" value="Glycerol-3-phosphate (1)-acyltransferase"/>
    <property type="match status" value="1"/>
</dbReference>
<dbReference type="SMART" id="SM00563">
    <property type="entry name" value="PlsC"/>
    <property type="match status" value="1"/>
</dbReference>
<dbReference type="GO" id="GO:0003841">
    <property type="term" value="F:1-acylglycerol-3-phosphate O-acyltransferase activity"/>
    <property type="evidence" value="ECO:0007669"/>
    <property type="project" value="UniProtKB-EC"/>
</dbReference>
<feature type="domain" description="Phospholipid/glycerol acyltransferase" evidence="3">
    <location>
        <begin position="109"/>
        <end position="227"/>
    </location>
</feature>
<dbReference type="AlphaFoldDB" id="A0A6J4IXK3"/>
<dbReference type="PANTHER" id="PTHR10434">
    <property type="entry name" value="1-ACYL-SN-GLYCEROL-3-PHOSPHATE ACYLTRANSFERASE"/>
    <property type="match status" value="1"/>
</dbReference>
<keyword evidence="1 4" id="KW-0808">Transferase</keyword>
<evidence type="ECO:0000313" key="4">
    <source>
        <dbReference type="EMBL" id="CAA9264488.1"/>
    </source>
</evidence>
<accession>A0A6J4IXK3</accession>
<organism evidence="4">
    <name type="scientific">uncultured Acidimicrobiales bacterium</name>
    <dbReference type="NCBI Taxonomy" id="310071"/>
    <lineage>
        <taxon>Bacteria</taxon>
        <taxon>Bacillati</taxon>
        <taxon>Actinomycetota</taxon>
        <taxon>Acidimicrobiia</taxon>
        <taxon>Acidimicrobiales</taxon>
        <taxon>environmental samples</taxon>
    </lineage>
</organism>
<evidence type="ECO:0000259" key="3">
    <source>
        <dbReference type="SMART" id="SM00563"/>
    </source>
</evidence>
<dbReference type="Pfam" id="PF01553">
    <property type="entry name" value="Acyltransferase"/>
    <property type="match status" value="1"/>
</dbReference>
<dbReference type="InterPro" id="IPR002123">
    <property type="entry name" value="Plipid/glycerol_acylTrfase"/>
</dbReference>
<gene>
    <name evidence="4" type="ORF">AVDCRST_MAG76-2965</name>
</gene>
<dbReference type="EMBL" id="CADCSZ010000181">
    <property type="protein sequence ID" value="CAA9264488.1"/>
    <property type="molecule type" value="Genomic_DNA"/>
</dbReference>
<protein>
    <submittedName>
        <fullName evidence="4">1-acyl-sn-glycerol-3-phosphate acyltransferase</fullName>
        <ecNumber evidence="4">2.3.1.51</ecNumber>
    </submittedName>
</protein>
<dbReference type="CDD" id="cd07989">
    <property type="entry name" value="LPLAT_AGPAT-like"/>
    <property type="match status" value="1"/>
</dbReference>
<reference evidence="4" key="1">
    <citation type="submission" date="2020-02" db="EMBL/GenBank/DDBJ databases">
        <authorList>
            <person name="Meier V. D."/>
        </authorList>
    </citation>
    <scope>NUCLEOTIDE SEQUENCE</scope>
    <source>
        <strain evidence="4">AVDCRST_MAG76</strain>
    </source>
</reference>